<proteinExistence type="predicted"/>
<sequence>MARRPRTSPIEDLIIIASKFPWWVSVILALVSYVILHAVAARPIMPATAAPGQMGDAAVKGLYIVLAMFGQIIFPVAFLFAAALSAYNSVRQRKLYETVKSRTDVASLNEMSWGEFENLVAKHFKRKGTEVPREGGNGPDAASILLKGREGSKWPRIRQVAVNF</sequence>
<protein>
    <recommendedName>
        <fullName evidence="4">Poly-beta-1,6-N-acetyl-D-glucosamine biosynthesis protein PgaD</fullName>
    </recommendedName>
</protein>
<keyword evidence="3" id="KW-1185">Reference proteome</keyword>
<evidence type="ECO:0000313" key="3">
    <source>
        <dbReference type="Proteomes" id="UP000614714"/>
    </source>
</evidence>
<gene>
    <name evidence="2" type="ORF">JFN91_21040</name>
</gene>
<keyword evidence="1" id="KW-0472">Membrane</keyword>
<reference evidence="2 3" key="1">
    <citation type="submission" date="2020-12" db="EMBL/GenBank/DDBJ databases">
        <title>Geomonas sp. Red421, isolated from paddy soil.</title>
        <authorList>
            <person name="Xu Z."/>
            <person name="Zhang Z."/>
            <person name="Masuda Y."/>
            <person name="Itoh H."/>
            <person name="Senoo K."/>
        </authorList>
    </citation>
    <scope>NUCLEOTIDE SEQUENCE [LARGE SCALE GENOMIC DNA]</scope>
    <source>
        <strain evidence="2 3">Red421</strain>
    </source>
</reference>
<keyword evidence="1" id="KW-1133">Transmembrane helix</keyword>
<feature type="transmembrane region" description="Helical" evidence="1">
    <location>
        <begin position="20"/>
        <end position="41"/>
    </location>
</feature>
<dbReference type="Proteomes" id="UP000614714">
    <property type="component" value="Unassembled WGS sequence"/>
</dbReference>
<evidence type="ECO:0000256" key="1">
    <source>
        <dbReference type="SAM" id="Phobius"/>
    </source>
</evidence>
<feature type="transmembrane region" description="Helical" evidence="1">
    <location>
        <begin position="61"/>
        <end position="84"/>
    </location>
</feature>
<evidence type="ECO:0000313" key="2">
    <source>
        <dbReference type="EMBL" id="MBJ6752710.1"/>
    </source>
</evidence>
<dbReference type="EMBL" id="JAEMHL010000022">
    <property type="protein sequence ID" value="MBJ6752710.1"/>
    <property type="molecule type" value="Genomic_DNA"/>
</dbReference>
<organism evidence="2 3">
    <name type="scientific">Geomonas anaerohicana</name>
    <dbReference type="NCBI Taxonomy" id="2798583"/>
    <lineage>
        <taxon>Bacteria</taxon>
        <taxon>Pseudomonadati</taxon>
        <taxon>Thermodesulfobacteriota</taxon>
        <taxon>Desulfuromonadia</taxon>
        <taxon>Geobacterales</taxon>
        <taxon>Geobacteraceae</taxon>
        <taxon>Geomonas</taxon>
    </lineage>
</organism>
<accession>A0ABS0YK83</accession>
<evidence type="ECO:0008006" key="4">
    <source>
        <dbReference type="Google" id="ProtNLM"/>
    </source>
</evidence>
<keyword evidence="1" id="KW-0812">Transmembrane</keyword>
<name>A0ABS0YK83_9BACT</name>
<dbReference type="RefSeq" id="WP_199391114.1">
    <property type="nucleotide sequence ID" value="NZ_JAEMHL010000022.1"/>
</dbReference>
<comment type="caution">
    <text evidence="2">The sequence shown here is derived from an EMBL/GenBank/DDBJ whole genome shotgun (WGS) entry which is preliminary data.</text>
</comment>